<name>A0ACB9FBR1_CICIN</name>
<protein>
    <submittedName>
        <fullName evidence="1">Uncharacterized protein</fullName>
    </submittedName>
</protein>
<gene>
    <name evidence="1" type="ORF">L2E82_18504</name>
</gene>
<organism evidence="1 2">
    <name type="scientific">Cichorium intybus</name>
    <name type="common">Chicory</name>
    <dbReference type="NCBI Taxonomy" id="13427"/>
    <lineage>
        <taxon>Eukaryota</taxon>
        <taxon>Viridiplantae</taxon>
        <taxon>Streptophyta</taxon>
        <taxon>Embryophyta</taxon>
        <taxon>Tracheophyta</taxon>
        <taxon>Spermatophyta</taxon>
        <taxon>Magnoliopsida</taxon>
        <taxon>eudicotyledons</taxon>
        <taxon>Gunneridae</taxon>
        <taxon>Pentapetalae</taxon>
        <taxon>asterids</taxon>
        <taxon>campanulids</taxon>
        <taxon>Asterales</taxon>
        <taxon>Asteraceae</taxon>
        <taxon>Cichorioideae</taxon>
        <taxon>Cichorieae</taxon>
        <taxon>Cichoriinae</taxon>
        <taxon>Cichorium</taxon>
    </lineage>
</organism>
<proteinExistence type="predicted"/>
<comment type="caution">
    <text evidence="1">The sequence shown here is derived from an EMBL/GenBank/DDBJ whole genome shotgun (WGS) entry which is preliminary data.</text>
</comment>
<reference evidence="1 2" key="2">
    <citation type="journal article" date="2022" name="Mol. Ecol. Resour.">
        <title>The genomes of chicory, endive, great burdock and yacon provide insights into Asteraceae paleo-polyploidization history and plant inulin production.</title>
        <authorList>
            <person name="Fan W."/>
            <person name="Wang S."/>
            <person name="Wang H."/>
            <person name="Wang A."/>
            <person name="Jiang F."/>
            <person name="Liu H."/>
            <person name="Zhao H."/>
            <person name="Xu D."/>
            <person name="Zhang Y."/>
        </authorList>
    </citation>
    <scope>NUCLEOTIDE SEQUENCE [LARGE SCALE GENOMIC DNA]</scope>
    <source>
        <strain evidence="2">cv. Punajuju</strain>
        <tissue evidence="1">Leaves</tissue>
    </source>
</reference>
<reference evidence="2" key="1">
    <citation type="journal article" date="2022" name="Mol. Ecol. Resour.">
        <title>The genomes of chicory, endive, great burdock and yacon provide insights into Asteraceae palaeo-polyploidization history and plant inulin production.</title>
        <authorList>
            <person name="Fan W."/>
            <person name="Wang S."/>
            <person name="Wang H."/>
            <person name="Wang A."/>
            <person name="Jiang F."/>
            <person name="Liu H."/>
            <person name="Zhao H."/>
            <person name="Xu D."/>
            <person name="Zhang Y."/>
        </authorList>
    </citation>
    <scope>NUCLEOTIDE SEQUENCE [LARGE SCALE GENOMIC DNA]</scope>
    <source>
        <strain evidence="2">cv. Punajuju</strain>
    </source>
</reference>
<dbReference type="Proteomes" id="UP001055811">
    <property type="component" value="Linkage Group LG03"/>
</dbReference>
<keyword evidence="2" id="KW-1185">Reference proteome</keyword>
<sequence>MKHCRKKGSIVGRRVLSRTRDEQQNQAPFIFWIGSIAHAVAAGVMSVMEEGWVRKDMEESLRHMPTTTEDVSSVKGRWETETDLSLYNTEAMVVDGNGGEN</sequence>
<accession>A0ACB9FBR1</accession>
<evidence type="ECO:0000313" key="2">
    <source>
        <dbReference type="Proteomes" id="UP001055811"/>
    </source>
</evidence>
<evidence type="ECO:0000313" key="1">
    <source>
        <dbReference type="EMBL" id="KAI3768072.1"/>
    </source>
</evidence>
<dbReference type="EMBL" id="CM042011">
    <property type="protein sequence ID" value="KAI3768072.1"/>
    <property type="molecule type" value="Genomic_DNA"/>
</dbReference>